<dbReference type="InterPro" id="IPR017871">
    <property type="entry name" value="ABC_transporter-like_CS"/>
</dbReference>
<keyword evidence="1" id="KW-0813">Transport</keyword>
<feature type="domain" description="ABC transporter" evidence="15">
    <location>
        <begin position="390"/>
        <end position="613"/>
    </location>
</feature>
<dbReference type="InterPro" id="IPR003593">
    <property type="entry name" value="AAA+_ATPase"/>
</dbReference>
<evidence type="ECO:0000256" key="10">
    <source>
        <dbReference type="ARBA" id="ARBA00022884"/>
    </source>
</evidence>
<evidence type="ECO:0000256" key="8">
    <source>
        <dbReference type="ARBA" id="ARBA00022840"/>
    </source>
</evidence>
<sequence>MNRFFVALVILLRCCLVGAFLFPNLDSPASRIAQNKAYTTALSATSSLLPPAISIEDLSCTHNGGETWQLKDVSYVLPRGAKTALIGRNGAGKSSFLRILADCCRDRQTDEVDFKYTGKVSPARDARVSMVAQEPPMPSDVRVSDAVLGIERTDDSSDGRSKNVYEVVRRYRMAMRKVEEDPESDHGFAEASAAMDESDGWGVLTKADEVATKLRVYHLYDQPLNQLSGGERKRVALCAALVEEPDVLLLDEPTNFLSLAGVQWLADLLKSDTKMTILMVTHDRAFMEEVCDRVLELDRGSLYEHEGSFASFLEAKNARLVAEDAAVQAAKAKYRVELDWMRRQPQARQSKSKARIDAFYKLEKATKPRAIDPNLALGNDGQSRLGTNILSMKNVSLRFGDRIMLDDFSYDFCQGDRICLAGANGVGKTTFVKLLTGENTPDSGVIEIGDTVVLGVYDQLGLKFEDGMEQKTVLEFVMDQVQSSQSNALSEDPAEARKLLKQFEFQRSRWNERVVLLSGGERRRLQLLKVLTHKPNFLLLDEPTVDCDLDTLSALETFLLSFKGVLLTVSHDRSFADKVTDHLFIFEGDGVVKDFQGSLSEYASCLVELENEKIQNQNTDSDNGKTQSNADYKQSKEERNRIRNFIRKAKKDMNNLENKMEKLKVEAVEIQMELDNSSEEGWTVLADLTAKLDGVNSDIEEKEMKWLELAEELENVEEYADA</sequence>
<evidence type="ECO:0000256" key="11">
    <source>
        <dbReference type="ARBA" id="ARBA00022917"/>
    </source>
</evidence>
<gene>
    <name evidence="16" type="ORF">CYCCA115_LOCUS15673</name>
</gene>
<keyword evidence="6" id="KW-0547">Nucleotide-binding</keyword>
<protein>
    <recommendedName>
        <fullName evidence="15">ABC transporter domain-containing protein</fullName>
    </recommendedName>
</protein>
<evidence type="ECO:0000256" key="12">
    <source>
        <dbReference type="SAM" id="Coils"/>
    </source>
</evidence>
<dbReference type="InterPro" id="IPR051309">
    <property type="entry name" value="ABCF_ATPase"/>
</dbReference>
<feature type="region of interest" description="Disordered" evidence="13">
    <location>
        <begin position="616"/>
        <end position="637"/>
    </location>
</feature>
<dbReference type="EMBL" id="CAKOGP040001881">
    <property type="protein sequence ID" value="CAJ1955279.1"/>
    <property type="molecule type" value="Genomic_DNA"/>
</dbReference>
<evidence type="ECO:0000256" key="13">
    <source>
        <dbReference type="SAM" id="MobiDB-lite"/>
    </source>
</evidence>
<dbReference type="Proteomes" id="UP001295423">
    <property type="component" value="Unassembled WGS sequence"/>
</dbReference>
<keyword evidence="4" id="KW-0699">rRNA-binding</keyword>
<dbReference type="PROSITE" id="PS00211">
    <property type="entry name" value="ABC_TRANSPORTER_1"/>
    <property type="match status" value="2"/>
</dbReference>
<dbReference type="GO" id="GO:0055085">
    <property type="term" value="P:transmembrane transport"/>
    <property type="evidence" value="ECO:0007669"/>
    <property type="project" value="InterPro"/>
</dbReference>
<keyword evidence="2" id="KW-0963">Cytoplasm</keyword>
<organism evidence="16 17">
    <name type="scientific">Cylindrotheca closterium</name>
    <dbReference type="NCBI Taxonomy" id="2856"/>
    <lineage>
        <taxon>Eukaryota</taxon>
        <taxon>Sar</taxon>
        <taxon>Stramenopiles</taxon>
        <taxon>Ochrophyta</taxon>
        <taxon>Bacillariophyta</taxon>
        <taxon>Bacillariophyceae</taxon>
        <taxon>Bacillariophycidae</taxon>
        <taxon>Bacillariales</taxon>
        <taxon>Bacillariaceae</taxon>
        <taxon>Cylindrotheca</taxon>
    </lineage>
</organism>
<keyword evidence="10" id="KW-0694">RNA-binding</keyword>
<feature type="domain" description="ABC transporter" evidence="15">
    <location>
        <begin position="53"/>
        <end position="324"/>
    </location>
</feature>
<keyword evidence="3" id="KW-0820">tRNA-binding</keyword>
<dbReference type="CDD" id="cd03221">
    <property type="entry name" value="ABCF_EF-3"/>
    <property type="match status" value="1"/>
</dbReference>
<feature type="compositionally biased region" description="Polar residues" evidence="13">
    <location>
        <begin position="616"/>
        <end position="632"/>
    </location>
</feature>
<proteinExistence type="predicted"/>
<feature type="coiled-coil region" evidence="12">
    <location>
        <begin position="639"/>
        <end position="705"/>
    </location>
</feature>
<dbReference type="GO" id="GO:0005524">
    <property type="term" value="F:ATP binding"/>
    <property type="evidence" value="ECO:0007669"/>
    <property type="project" value="UniProtKB-KW"/>
</dbReference>
<dbReference type="Gene3D" id="3.40.50.300">
    <property type="entry name" value="P-loop containing nucleotide triphosphate hydrolases"/>
    <property type="match status" value="2"/>
</dbReference>
<dbReference type="GO" id="GO:0016887">
    <property type="term" value="F:ATP hydrolysis activity"/>
    <property type="evidence" value="ECO:0007669"/>
    <property type="project" value="InterPro"/>
</dbReference>
<keyword evidence="17" id="KW-1185">Reference proteome</keyword>
<dbReference type="FunFam" id="3.40.50.300:FF:000183">
    <property type="entry name" value="ABC transporter ATP-binding protein yjjK"/>
    <property type="match status" value="1"/>
</dbReference>
<dbReference type="SMART" id="SM00382">
    <property type="entry name" value="AAA"/>
    <property type="match status" value="2"/>
</dbReference>
<evidence type="ECO:0000256" key="7">
    <source>
        <dbReference type="ARBA" id="ARBA00022801"/>
    </source>
</evidence>
<evidence type="ECO:0000256" key="4">
    <source>
        <dbReference type="ARBA" id="ARBA00022730"/>
    </source>
</evidence>
<keyword evidence="12" id="KW-0175">Coiled coil</keyword>
<feature type="signal peptide" evidence="14">
    <location>
        <begin position="1"/>
        <end position="19"/>
    </location>
</feature>
<dbReference type="InterPro" id="IPR027417">
    <property type="entry name" value="P-loop_NTPase"/>
</dbReference>
<dbReference type="FunFam" id="3.40.50.300:FF:000011">
    <property type="entry name" value="Putative ABC transporter ATP-binding component"/>
    <property type="match status" value="1"/>
</dbReference>
<dbReference type="CDD" id="cd03225">
    <property type="entry name" value="ABC_cobalt_CbiO_domain1"/>
    <property type="match status" value="1"/>
</dbReference>
<name>A0AAD2FX75_9STRA</name>
<evidence type="ECO:0000313" key="16">
    <source>
        <dbReference type="EMBL" id="CAJ1955279.1"/>
    </source>
</evidence>
<evidence type="ECO:0000313" key="17">
    <source>
        <dbReference type="Proteomes" id="UP001295423"/>
    </source>
</evidence>
<keyword evidence="11" id="KW-0648">Protein biosynthesis</keyword>
<dbReference type="GO" id="GO:0019843">
    <property type="term" value="F:rRNA binding"/>
    <property type="evidence" value="ECO:0007669"/>
    <property type="project" value="UniProtKB-KW"/>
</dbReference>
<evidence type="ECO:0000259" key="15">
    <source>
        <dbReference type="PROSITE" id="PS50893"/>
    </source>
</evidence>
<keyword evidence="8" id="KW-0067">ATP-binding</keyword>
<evidence type="ECO:0000256" key="1">
    <source>
        <dbReference type="ARBA" id="ARBA00022448"/>
    </source>
</evidence>
<keyword evidence="9" id="KW-0810">Translation regulation</keyword>
<dbReference type="GO" id="GO:0000049">
    <property type="term" value="F:tRNA binding"/>
    <property type="evidence" value="ECO:0007669"/>
    <property type="project" value="UniProtKB-KW"/>
</dbReference>
<feature type="chain" id="PRO_5042065917" description="ABC transporter domain-containing protein" evidence="14">
    <location>
        <begin position="20"/>
        <end position="722"/>
    </location>
</feature>
<comment type="caution">
    <text evidence="16">The sequence shown here is derived from an EMBL/GenBank/DDBJ whole genome shotgun (WGS) entry which is preliminary data.</text>
</comment>
<dbReference type="GO" id="GO:0006412">
    <property type="term" value="P:translation"/>
    <property type="evidence" value="ECO:0007669"/>
    <property type="project" value="UniProtKB-KW"/>
</dbReference>
<dbReference type="GO" id="GO:0006417">
    <property type="term" value="P:regulation of translation"/>
    <property type="evidence" value="ECO:0007669"/>
    <property type="project" value="UniProtKB-KW"/>
</dbReference>
<reference evidence="16" key="1">
    <citation type="submission" date="2023-08" db="EMBL/GenBank/DDBJ databases">
        <authorList>
            <person name="Audoor S."/>
            <person name="Bilcke G."/>
        </authorList>
    </citation>
    <scope>NUCLEOTIDE SEQUENCE</scope>
</reference>
<dbReference type="InterPro" id="IPR015856">
    <property type="entry name" value="ABC_transpr_CbiO/EcfA_su"/>
</dbReference>
<evidence type="ECO:0000256" key="5">
    <source>
        <dbReference type="ARBA" id="ARBA00022737"/>
    </source>
</evidence>
<dbReference type="SUPFAM" id="SSF52540">
    <property type="entry name" value="P-loop containing nucleoside triphosphate hydrolases"/>
    <property type="match status" value="2"/>
</dbReference>
<keyword evidence="5" id="KW-0677">Repeat</keyword>
<dbReference type="Pfam" id="PF12848">
    <property type="entry name" value="ABC_tran_Xtn"/>
    <property type="match status" value="1"/>
</dbReference>
<evidence type="ECO:0000256" key="3">
    <source>
        <dbReference type="ARBA" id="ARBA00022555"/>
    </source>
</evidence>
<dbReference type="PROSITE" id="PS50893">
    <property type="entry name" value="ABC_TRANSPORTER_2"/>
    <property type="match status" value="2"/>
</dbReference>
<evidence type="ECO:0000256" key="2">
    <source>
        <dbReference type="ARBA" id="ARBA00022490"/>
    </source>
</evidence>
<evidence type="ECO:0000256" key="6">
    <source>
        <dbReference type="ARBA" id="ARBA00022741"/>
    </source>
</evidence>
<dbReference type="PANTHER" id="PTHR42855:SF1">
    <property type="entry name" value="ABC TRANSPORTER DOMAIN-CONTAINING PROTEIN"/>
    <property type="match status" value="1"/>
</dbReference>
<dbReference type="AlphaFoldDB" id="A0AAD2FX75"/>
<dbReference type="InterPro" id="IPR032781">
    <property type="entry name" value="ABC_tran_Xtn"/>
</dbReference>
<dbReference type="InterPro" id="IPR003439">
    <property type="entry name" value="ABC_transporter-like_ATP-bd"/>
</dbReference>
<evidence type="ECO:0000256" key="9">
    <source>
        <dbReference type="ARBA" id="ARBA00022845"/>
    </source>
</evidence>
<dbReference type="PANTHER" id="PTHR42855">
    <property type="entry name" value="ABC TRANSPORTER ATP-BINDING SUBUNIT"/>
    <property type="match status" value="1"/>
</dbReference>
<evidence type="ECO:0000256" key="14">
    <source>
        <dbReference type="SAM" id="SignalP"/>
    </source>
</evidence>
<dbReference type="GO" id="GO:0016020">
    <property type="term" value="C:membrane"/>
    <property type="evidence" value="ECO:0007669"/>
    <property type="project" value="InterPro"/>
</dbReference>
<keyword evidence="7" id="KW-0378">Hydrolase</keyword>
<dbReference type="Pfam" id="PF00005">
    <property type="entry name" value="ABC_tran"/>
    <property type="match status" value="2"/>
</dbReference>
<keyword evidence="14" id="KW-0732">Signal</keyword>
<accession>A0AAD2FX75</accession>